<dbReference type="SUPFAM" id="SSF55729">
    <property type="entry name" value="Acyl-CoA N-acyltransferases (Nat)"/>
    <property type="match status" value="1"/>
</dbReference>
<proteinExistence type="inferred from homology"/>
<accession>A0ABS1T621</accession>
<evidence type="ECO:0000256" key="3">
    <source>
        <dbReference type="ARBA" id="ARBA00038502"/>
    </source>
</evidence>
<evidence type="ECO:0000256" key="2">
    <source>
        <dbReference type="ARBA" id="ARBA00023315"/>
    </source>
</evidence>
<dbReference type="RefSeq" id="WP_202747202.1">
    <property type="nucleotide sequence ID" value="NZ_JAESWC010000001.1"/>
</dbReference>
<dbReference type="InterPro" id="IPR016181">
    <property type="entry name" value="Acyl_CoA_acyltransferase"/>
</dbReference>
<evidence type="ECO:0000313" key="5">
    <source>
        <dbReference type="EMBL" id="MBL4934572.1"/>
    </source>
</evidence>
<feature type="domain" description="N-acetyltransferase" evidence="4">
    <location>
        <begin position="8"/>
        <end position="180"/>
    </location>
</feature>
<evidence type="ECO:0000259" key="4">
    <source>
        <dbReference type="PROSITE" id="PS51186"/>
    </source>
</evidence>
<comment type="similarity">
    <text evidence="3">Belongs to the acetyltransferase family. RimJ subfamily.</text>
</comment>
<evidence type="ECO:0000313" key="6">
    <source>
        <dbReference type="Proteomes" id="UP000632377"/>
    </source>
</evidence>
<reference evidence="5 6" key="1">
    <citation type="submission" date="2021-01" db="EMBL/GenBank/DDBJ databases">
        <title>Genome public.</title>
        <authorList>
            <person name="Liu C."/>
            <person name="Sun Q."/>
        </authorList>
    </citation>
    <scope>NUCLEOTIDE SEQUENCE [LARGE SCALE GENOMIC DNA]</scope>
    <source>
        <strain evidence="5 6">YIM B02515</strain>
    </source>
</reference>
<dbReference type="PANTHER" id="PTHR43792:SF8">
    <property type="entry name" value="[RIBOSOMAL PROTEIN US5]-ALANINE N-ACETYLTRANSFERASE"/>
    <property type="match status" value="1"/>
</dbReference>
<name>A0ABS1T621_9CLOT</name>
<dbReference type="PANTHER" id="PTHR43792">
    <property type="entry name" value="GNAT FAMILY, PUTATIVE (AFU_ORTHOLOGUE AFUA_3G00765)-RELATED-RELATED"/>
    <property type="match status" value="1"/>
</dbReference>
<dbReference type="Pfam" id="PF13302">
    <property type="entry name" value="Acetyltransf_3"/>
    <property type="match status" value="1"/>
</dbReference>
<organism evidence="5 6">
    <name type="scientific">Clostridium rhizosphaerae</name>
    <dbReference type="NCBI Taxonomy" id="2803861"/>
    <lineage>
        <taxon>Bacteria</taxon>
        <taxon>Bacillati</taxon>
        <taxon>Bacillota</taxon>
        <taxon>Clostridia</taxon>
        <taxon>Eubacteriales</taxon>
        <taxon>Clostridiaceae</taxon>
        <taxon>Clostridium</taxon>
    </lineage>
</organism>
<keyword evidence="6" id="KW-1185">Reference proteome</keyword>
<gene>
    <name evidence="5" type="ORF">JK636_02240</name>
</gene>
<keyword evidence="1" id="KW-0808">Transferase</keyword>
<dbReference type="Gene3D" id="3.40.630.30">
    <property type="match status" value="1"/>
</dbReference>
<dbReference type="Proteomes" id="UP000632377">
    <property type="component" value="Unassembled WGS sequence"/>
</dbReference>
<dbReference type="PROSITE" id="PS51186">
    <property type="entry name" value="GNAT"/>
    <property type="match status" value="1"/>
</dbReference>
<dbReference type="InterPro" id="IPR000182">
    <property type="entry name" value="GNAT_dom"/>
</dbReference>
<dbReference type="EMBL" id="JAESWC010000001">
    <property type="protein sequence ID" value="MBL4934572.1"/>
    <property type="molecule type" value="Genomic_DNA"/>
</dbReference>
<comment type="caution">
    <text evidence="5">The sequence shown here is derived from an EMBL/GenBank/DDBJ whole genome shotgun (WGS) entry which is preliminary data.</text>
</comment>
<keyword evidence="2" id="KW-0012">Acyltransferase</keyword>
<dbReference type="InterPro" id="IPR051531">
    <property type="entry name" value="N-acetyltransferase"/>
</dbReference>
<sequence>MDIMGSKIYLRYLKDTDVQALLDLNLRNTEFFQKYSPIHNDNFYTFEAQRKSISDMAEQREKDRQYCFGIFTKDSNELIGDVSLFQIFRGALESCLIGYSLDKQHNGKGYATEAVSLAVKFAFDELKLHRIEAGVMLTNIGSMRVLEKVGFHKEGIAQKNVKINGQWEDHQILAIISDKN</sequence>
<protein>
    <submittedName>
        <fullName evidence="5">GNAT family N-acetyltransferase</fullName>
    </submittedName>
</protein>
<evidence type="ECO:0000256" key="1">
    <source>
        <dbReference type="ARBA" id="ARBA00022679"/>
    </source>
</evidence>